<dbReference type="CDD" id="cd05748">
    <property type="entry name" value="Ig_Titin_like"/>
    <property type="match status" value="1"/>
</dbReference>
<name>A0A8C9Z8B0_SANLU</name>
<dbReference type="FunFam" id="2.60.40.10:FF:000003">
    <property type="entry name" value="Titin isoform E"/>
    <property type="match status" value="1"/>
</dbReference>
<dbReference type="Pfam" id="PF07679">
    <property type="entry name" value="I-set"/>
    <property type="match status" value="1"/>
</dbReference>
<dbReference type="PROSITE" id="PS50853">
    <property type="entry name" value="FN3"/>
    <property type="match status" value="5"/>
</dbReference>
<keyword evidence="2" id="KW-0393">Immunoglobulin domain</keyword>
<accession>A0A8C9Z8B0</accession>
<proteinExistence type="predicted"/>
<dbReference type="InterPro" id="IPR013783">
    <property type="entry name" value="Ig-like_fold"/>
</dbReference>
<feature type="domain" description="Fibronectin type-III" evidence="4">
    <location>
        <begin position="315"/>
        <end position="415"/>
    </location>
</feature>
<organism evidence="5 6">
    <name type="scientific">Sander lucioperca</name>
    <name type="common">Pike-perch</name>
    <name type="synonym">Perca lucioperca</name>
    <dbReference type="NCBI Taxonomy" id="283035"/>
    <lineage>
        <taxon>Eukaryota</taxon>
        <taxon>Metazoa</taxon>
        <taxon>Chordata</taxon>
        <taxon>Craniata</taxon>
        <taxon>Vertebrata</taxon>
        <taxon>Euteleostomi</taxon>
        <taxon>Actinopterygii</taxon>
        <taxon>Neopterygii</taxon>
        <taxon>Teleostei</taxon>
        <taxon>Neoteleostei</taxon>
        <taxon>Acanthomorphata</taxon>
        <taxon>Eupercaria</taxon>
        <taxon>Perciformes</taxon>
        <taxon>Percoidei</taxon>
        <taxon>Percidae</taxon>
        <taxon>Luciopercinae</taxon>
        <taxon>Sander</taxon>
    </lineage>
</organism>
<dbReference type="AlphaFoldDB" id="A0A8C9Z8B0"/>
<dbReference type="InterPro" id="IPR007110">
    <property type="entry name" value="Ig-like_dom"/>
</dbReference>
<evidence type="ECO:0000256" key="2">
    <source>
        <dbReference type="ARBA" id="ARBA00023319"/>
    </source>
</evidence>
<evidence type="ECO:0000259" key="3">
    <source>
        <dbReference type="PROSITE" id="PS50835"/>
    </source>
</evidence>
<dbReference type="PANTHER" id="PTHR14340">
    <property type="entry name" value="MICROFIBRIL-ASSOCIATED GLYCOPROTEIN 3"/>
    <property type="match status" value="1"/>
</dbReference>
<sequence>MSWKVEPLPEGGIFFFRVLAENEYGVGLPAKTIEPIKISEKPQPPGKVSVVDVTSSTVTLTWEKPEHDGGSRISYYEVELAPKDSEAWSLCASGKALETVVTNLLKGEEYQFRVVAVNDKGKSDPRQLAQTVVTKDLVIEPAVRPKVSTYSVQVGYDLKIEVPIAGHPKPTITWTKDGAALKQTTRVNVTDSARLTTLTIKDATKEDGGMYSINIVNTLGSKDATIEVITLDKPGPPTGPVKLEDVSAESMTLNWEPPTYTGARAELKNTDFKAWLLVKDAIRVDGGQYTLVLTNVAGSKSVPFSVKVLDRPGPSEGPLTVSNVTEEKESVTLTWEPPLIDGGARIKNYLVEKRESTRIVYSNVDNKCTKTSYRITGLTEGTIYYFREDSGKYTITATSSIGTATEEITVIILEKPGPPTGPVKIEEVSSNHVTLSWEPPEYTGGCQINNYIVEKRDTTTTAWQIVSATIARTTIKVSNLKTGTEYQFRVSAENRYGKSPAIVSPTAIAQYPFSVPAAPEAPFISAATKDNMVVEWKPPTNNGGSPVLGYHLERKEKNNTRFKTTELEEGIEYEFKVYAENIAGLSPASKVSESTVARDPCDPPGTPEAIQITRNHVTLQWTRPQYDGGSAITGYLIERRKHPDTPLEATIGGLTSGEEYSFRVFAVNDKGKSDAKPLATPVVVKDITVEPTINLLYDTYSV</sequence>
<evidence type="ECO:0000256" key="1">
    <source>
        <dbReference type="ARBA" id="ARBA00022737"/>
    </source>
</evidence>
<evidence type="ECO:0000313" key="6">
    <source>
        <dbReference type="Proteomes" id="UP000694568"/>
    </source>
</evidence>
<feature type="domain" description="Ig-like" evidence="3">
    <location>
        <begin position="145"/>
        <end position="227"/>
    </location>
</feature>
<dbReference type="InterPro" id="IPR036116">
    <property type="entry name" value="FN3_sf"/>
</dbReference>
<dbReference type="CDD" id="cd00063">
    <property type="entry name" value="FN3"/>
    <property type="match status" value="6"/>
</dbReference>
<dbReference type="Proteomes" id="UP000694568">
    <property type="component" value="Unplaced"/>
</dbReference>
<feature type="domain" description="Fibronectin type-III" evidence="4">
    <location>
        <begin position="603"/>
        <end position="691"/>
    </location>
</feature>
<dbReference type="SUPFAM" id="SSF49265">
    <property type="entry name" value="Fibronectin type III"/>
    <property type="match status" value="4"/>
</dbReference>
<reference evidence="5" key="1">
    <citation type="submission" date="2025-08" db="UniProtKB">
        <authorList>
            <consortium name="Ensembl"/>
        </authorList>
    </citation>
    <scope>IDENTIFICATION</scope>
</reference>
<dbReference type="Pfam" id="PF00041">
    <property type="entry name" value="fn3"/>
    <property type="match status" value="5"/>
</dbReference>
<dbReference type="FunFam" id="2.60.40.10:FF:000031">
    <property type="entry name" value="Myosin-binding protein C, slow type"/>
    <property type="match status" value="1"/>
</dbReference>
<dbReference type="SMART" id="SM00409">
    <property type="entry name" value="IG"/>
    <property type="match status" value="1"/>
</dbReference>
<dbReference type="Ensembl" id="ENSSLUT00000037434.1">
    <property type="protein sequence ID" value="ENSSLUP00000036315.1"/>
    <property type="gene ID" value="ENSSLUG00000016149.1"/>
</dbReference>
<evidence type="ECO:0000313" key="5">
    <source>
        <dbReference type="Ensembl" id="ENSSLUP00000036315.1"/>
    </source>
</evidence>
<dbReference type="FunFam" id="2.60.40.10:FF:000112">
    <property type="entry name" value="Titin a"/>
    <property type="match status" value="1"/>
</dbReference>
<dbReference type="GeneTree" id="ENSGT01150000286978"/>
<evidence type="ECO:0000259" key="4">
    <source>
        <dbReference type="PROSITE" id="PS50853"/>
    </source>
</evidence>
<dbReference type="SUPFAM" id="SSF48726">
    <property type="entry name" value="Immunoglobulin"/>
    <property type="match status" value="2"/>
</dbReference>
<reference evidence="5" key="2">
    <citation type="submission" date="2025-09" db="UniProtKB">
        <authorList>
            <consortium name="Ensembl"/>
        </authorList>
    </citation>
    <scope>IDENTIFICATION</scope>
</reference>
<dbReference type="SMART" id="SM00060">
    <property type="entry name" value="FN3"/>
    <property type="match status" value="6"/>
</dbReference>
<evidence type="ECO:0008006" key="7">
    <source>
        <dbReference type="Google" id="ProtNLM"/>
    </source>
</evidence>
<dbReference type="Gene3D" id="2.60.40.10">
    <property type="entry name" value="Immunoglobulins"/>
    <property type="match status" value="7"/>
</dbReference>
<dbReference type="InterPro" id="IPR013098">
    <property type="entry name" value="Ig_I-set"/>
</dbReference>
<keyword evidence="6" id="KW-1185">Reference proteome</keyword>
<dbReference type="InterPro" id="IPR003599">
    <property type="entry name" value="Ig_sub"/>
</dbReference>
<feature type="domain" description="Fibronectin type-III" evidence="4">
    <location>
        <begin position="44"/>
        <end position="137"/>
    </location>
</feature>
<keyword evidence="1" id="KW-0677">Repeat</keyword>
<dbReference type="PANTHER" id="PTHR14340:SF13">
    <property type="entry name" value="TITIN"/>
    <property type="match status" value="1"/>
</dbReference>
<dbReference type="InterPro" id="IPR003961">
    <property type="entry name" value="FN3_dom"/>
</dbReference>
<protein>
    <recommendedName>
        <fullName evidence="7">Titin</fullName>
    </recommendedName>
</protein>
<dbReference type="PROSITE" id="PS50835">
    <property type="entry name" value="IG_LIKE"/>
    <property type="match status" value="1"/>
</dbReference>
<feature type="domain" description="Fibronectin type-III" evidence="4">
    <location>
        <begin position="418"/>
        <end position="518"/>
    </location>
</feature>
<dbReference type="InterPro" id="IPR036179">
    <property type="entry name" value="Ig-like_dom_sf"/>
</dbReference>
<dbReference type="PRINTS" id="PR00014">
    <property type="entry name" value="FNTYPEIII"/>
</dbReference>
<feature type="domain" description="Fibronectin type-III" evidence="4">
    <location>
        <begin position="519"/>
        <end position="599"/>
    </location>
</feature>